<dbReference type="AlphaFoldDB" id="A0A4D4JEW7"/>
<dbReference type="EMBL" id="BJFL01000030">
    <property type="protein sequence ID" value="GDY32916.1"/>
    <property type="molecule type" value="Genomic_DNA"/>
</dbReference>
<keyword evidence="2" id="KW-1185">Reference proteome</keyword>
<protein>
    <submittedName>
        <fullName evidence="1">Uncharacterized protein</fullName>
    </submittedName>
</protein>
<proteinExistence type="predicted"/>
<organism evidence="1 2">
    <name type="scientific">Gandjariella thermophila</name>
    <dbReference type="NCBI Taxonomy" id="1931992"/>
    <lineage>
        <taxon>Bacteria</taxon>
        <taxon>Bacillati</taxon>
        <taxon>Actinomycetota</taxon>
        <taxon>Actinomycetes</taxon>
        <taxon>Pseudonocardiales</taxon>
        <taxon>Pseudonocardiaceae</taxon>
        <taxon>Gandjariella</taxon>
    </lineage>
</organism>
<gene>
    <name evidence="1" type="ORF">GTS_45490</name>
</gene>
<comment type="caution">
    <text evidence="1">The sequence shown here is derived from an EMBL/GenBank/DDBJ whole genome shotgun (WGS) entry which is preliminary data.</text>
</comment>
<name>A0A4D4JEW7_9PSEU</name>
<sequence length="71" mass="7363">MVVVGLPHSLAGGGEQVSQLFGVEFEPFAGWRLHADPSVTEGKNPDAPCAAHDVCAVHLAAWGCAVRVLPS</sequence>
<reference evidence="2" key="1">
    <citation type="submission" date="2019-04" db="EMBL/GenBank/DDBJ databases">
        <title>Draft genome sequence of Pseudonocardiaceae bacterium SL3-2-4.</title>
        <authorList>
            <person name="Ningsih F."/>
            <person name="Yokota A."/>
            <person name="Sakai Y."/>
            <person name="Nanatani K."/>
            <person name="Yabe S."/>
            <person name="Oetari A."/>
            <person name="Sjamsuridzal W."/>
        </authorList>
    </citation>
    <scope>NUCLEOTIDE SEQUENCE [LARGE SCALE GENOMIC DNA]</scope>
    <source>
        <strain evidence="2">SL3-2-4</strain>
    </source>
</reference>
<dbReference type="Proteomes" id="UP000298860">
    <property type="component" value="Unassembled WGS sequence"/>
</dbReference>
<accession>A0A4D4JEW7</accession>
<evidence type="ECO:0000313" key="2">
    <source>
        <dbReference type="Proteomes" id="UP000298860"/>
    </source>
</evidence>
<evidence type="ECO:0000313" key="1">
    <source>
        <dbReference type="EMBL" id="GDY32916.1"/>
    </source>
</evidence>